<evidence type="ECO:0000313" key="2">
    <source>
        <dbReference type="Proteomes" id="UP000192042"/>
    </source>
</evidence>
<dbReference type="KEGG" id="nja:NSJP_0463"/>
<dbReference type="STRING" id="1325564.NSJP_0463"/>
<reference evidence="1 2" key="1">
    <citation type="submission" date="2017-03" db="EMBL/GenBank/DDBJ databases">
        <authorList>
            <person name="Afonso C.L."/>
            <person name="Miller P.J."/>
            <person name="Scott M.A."/>
            <person name="Spackman E."/>
            <person name="Goraichik I."/>
            <person name="Dimitrov K.M."/>
            <person name="Suarez D.L."/>
            <person name="Swayne D.E."/>
        </authorList>
    </citation>
    <scope>NUCLEOTIDE SEQUENCE [LARGE SCALE GENOMIC DNA]</scope>
    <source>
        <strain evidence="1">Genome sequencing of Nitrospira japonica strain NJ11</strain>
    </source>
</reference>
<organism evidence="1 2">
    <name type="scientific">Nitrospira japonica</name>
    <dbReference type="NCBI Taxonomy" id="1325564"/>
    <lineage>
        <taxon>Bacteria</taxon>
        <taxon>Pseudomonadati</taxon>
        <taxon>Nitrospirota</taxon>
        <taxon>Nitrospiria</taxon>
        <taxon>Nitrospirales</taxon>
        <taxon>Nitrospiraceae</taxon>
        <taxon>Nitrospira</taxon>
    </lineage>
</organism>
<dbReference type="Proteomes" id="UP000192042">
    <property type="component" value="Chromosome I"/>
</dbReference>
<keyword evidence="2" id="KW-1185">Reference proteome</keyword>
<sequence>MPSCSLLWLPAYVEESIPKAPLYHTRFRRETGRGIDPEAIEVREFYGRVGDGMKGRSAASNPSTRRVD</sequence>
<dbReference type="AlphaFoldDB" id="A0A1W1I0V4"/>
<proteinExistence type="predicted"/>
<accession>A0A1W1I0V4</accession>
<dbReference type="EMBL" id="LT828648">
    <property type="protein sequence ID" value="SLM46635.1"/>
    <property type="molecule type" value="Genomic_DNA"/>
</dbReference>
<protein>
    <submittedName>
        <fullName evidence="1">Uncharacterized protein</fullName>
    </submittedName>
</protein>
<evidence type="ECO:0000313" key="1">
    <source>
        <dbReference type="EMBL" id="SLM46635.1"/>
    </source>
</evidence>
<gene>
    <name evidence="1" type="ORF">NSJP_0463</name>
</gene>
<name>A0A1W1I0V4_9BACT</name>